<dbReference type="InterPro" id="IPR050341">
    <property type="entry name" value="PP1_catalytic_subunit"/>
</dbReference>
<dbReference type="InterPro" id="IPR004843">
    <property type="entry name" value="Calcineurin-like_PHP"/>
</dbReference>
<name>A0ABR1BVW4_NECAM</name>
<accession>A0ABR1BVW4</accession>
<dbReference type="Proteomes" id="UP001303046">
    <property type="component" value="Unassembled WGS sequence"/>
</dbReference>
<comment type="caution">
    <text evidence="3">The sequence shown here is derived from an EMBL/GenBank/DDBJ whole genome shotgun (WGS) entry which is preliminary data.</text>
</comment>
<dbReference type="PRINTS" id="PR00114">
    <property type="entry name" value="STPHPHTASE"/>
</dbReference>
<evidence type="ECO:0000313" key="4">
    <source>
        <dbReference type="Proteomes" id="UP001303046"/>
    </source>
</evidence>
<dbReference type="InterPro" id="IPR006186">
    <property type="entry name" value="Ser/Thr-sp_prot-phosphatase"/>
</dbReference>
<dbReference type="PANTHER" id="PTHR11668:SF290">
    <property type="entry name" value="SERINE_THREONINE SPECIFIC PROTEIN PHOSPHATASES DOMAIN-CONTAINING PROTEIN"/>
    <property type="match status" value="1"/>
</dbReference>
<feature type="domain" description="Serine/threonine specific protein phosphatases" evidence="2">
    <location>
        <begin position="366"/>
        <end position="632"/>
    </location>
</feature>
<feature type="signal peptide" evidence="1">
    <location>
        <begin position="1"/>
        <end position="19"/>
    </location>
</feature>
<evidence type="ECO:0000259" key="2">
    <source>
        <dbReference type="SMART" id="SM00156"/>
    </source>
</evidence>
<evidence type="ECO:0000313" key="3">
    <source>
        <dbReference type="EMBL" id="KAK6729916.1"/>
    </source>
</evidence>
<dbReference type="SMART" id="SM00156">
    <property type="entry name" value="PP2Ac"/>
    <property type="match status" value="1"/>
</dbReference>
<dbReference type="EMBL" id="JAVFWL010000001">
    <property type="protein sequence ID" value="KAK6729916.1"/>
    <property type="molecule type" value="Genomic_DNA"/>
</dbReference>
<organism evidence="3 4">
    <name type="scientific">Necator americanus</name>
    <name type="common">Human hookworm</name>
    <dbReference type="NCBI Taxonomy" id="51031"/>
    <lineage>
        <taxon>Eukaryota</taxon>
        <taxon>Metazoa</taxon>
        <taxon>Ecdysozoa</taxon>
        <taxon>Nematoda</taxon>
        <taxon>Chromadorea</taxon>
        <taxon>Rhabditida</taxon>
        <taxon>Rhabditina</taxon>
        <taxon>Rhabditomorpha</taxon>
        <taxon>Strongyloidea</taxon>
        <taxon>Ancylostomatidae</taxon>
        <taxon>Bunostominae</taxon>
        <taxon>Necator</taxon>
    </lineage>
</organism>
<protein>
    <recommendedName>
        <fullName evidence="2">Serine/threonine specific protein phosphatases domain-containing protein</fullName>
    </recommendedName>
</protein>
<dbReference type="Gene3D" id="3.60.21.10">
    <property type="match status" value="1"/>
</dbReference>
<feature type="chain" id="PRO_5046304162" description="Serine/threonine specific protein phosphatases domain-containing protein" evidence="1">
    <location>
        <begin position="20"/>
        <end position="642"/>
    </location>
</feature>
<dbReference type="SUPFAM" id="SSF56300">
    <property type="entry name" value="Metallo-dependent phosphatases"/>
    <property type="match status" value="1"/>
</dbReference>
<reference evidence="3 4" key="1">
    <citation type="submission" date="2023-08" db="EMBL/GenBank/DDBJ databases">
        <title>A Necator americanus chromosomal reference genome.</title>
        <authorList>
            <person name="Ilik V."/>
            <person name="Petrzelkova K.J."/>
            <person name="Pardy F."/>
            <person name="Fuh T."/>
            <person name="Niatou-Singa F.S."/>
            <person name="Gouil Q."/>
            <person name="Baker L."/>
            <person name="Ritchie M.E."/>
            <person name="Jex A.R."/>
            <person name="Gazzola D."/>
            <person name="Li H."/>
            <person name="Toshio Fujiwara R."/>
            <person name="Zhan B."/>
            <person name="Aroian R.V."/>
            <person name="Pafco B."/>
            <person name="Schwarz E.M."/>
        </authorList>
    </citation>
    <scope>NUCLEOTIDE SEQUENCE [LARGE SCALE GENOMIC DNA]</scope>
    <source>
        <strain evidence="3 4">Aroian</strain>
        <tissue evidence="3">Whole animal</tissue>
    </source>
</reference>
<gene>
    <name evidence="3" type="primary">Necator_chrI.g2898</name>
    <name evidence="3" type="ORF">RB195_006769</name>
</gene>
<dbReference type="Pfam" id="PF00149">
    <property type="entry name" value="Metallophos"/>
    <property type="match status" value="1"/>
</dbReference>
<dbReference type="PANTHER" id="PTHR11668">
    <property type="entry name" value="SERINE/THREONINE PROTEIN PHOSPHATASE"/>
    <property type="match status" value="1"/>
</dbReference>
<keyword evidence="4" id="KW-1185">Reference proteome</keyword>
<sequence>MINLLWWFSLLAFGEIAVEFETIITLVFIDINQQNSDHHESICMTKVSRDYEFQKSRPCAYRLSVHELPDDEDSSSLTTTMLSTLSSTTQSEMSTNDSTLWSTTTSPTCTQNGCRSKTLTCKTNNGTQEDCGVCVLRQIYNRDRKAHGKPLNVSYHCQKYSNYPESAVNMCTDVKVHYPNMKIYKSEKFIYVKYCCRSSMCNQKMFTPLIPKFHIQTENVDQIYFDYFITCTEMMVVTFVAFWPLAIILKEGKKEKKLYAMLNQPMEPVILDSKSAPSMKTVAIPKRITGQLKFKELCRDLTNMELRMRKACIDFKEDAKPTYKKFEFRAGGNGHNIVKVDRFIMVSYESYILSQLIEHGPYLYEWTPFELVSLLSQAADIFEGESTMLTLRAPITVIGDIRGQYQDLYRWLTIAGFPPRQKVLFLGGVVDKEEAGSIDCLALIAAMKLRFPHDVFFIRGIGETLPIKFQPRFRRRNDSAIQSAATRLCNSLPIAARISNQILAVHSGLAHEISDYESITAIKRPFTLADMSSLARQLIFGQPTTKISMYRENPGKNSSIFGFGAINRVCHDMGVRLIIRSRNPLDDGICWLGKKQRMVSIWSAPAKQSNKGAILSICANFVIHVYTLEKQRSSKKGKSSDN</sequence>
<dbReference type="InterPro" id="IPR029052">
    <property type="entry name" value="Metallo-depent_PP-like"/>
</dbReference>
<keyword evidence="1" id="KW-0732">Signal</keyword>
<evidence type="ECO:0000256" key="1">
    <source>
        <dbReference type="SAM" id="SignalP"/>
    </source>
</evidence>
<proteinExistence type="predicted"/>